<name>A0ACB9H339_CICIN</name>
<accession>A0ACB9H339</accession>
<dbReference type="EMBL" id="CM042009">
    <property type="protein sequence ID" value="KAI3790099.1"/>
    <property type="molecule type" value="Genomic_DNA"/>
</dbReference>
<proteinExistence type="predicted"/>
<sequence length="151" mass="17075">MNLTSLYSVDWFFHNGAVVYRQRNESNPSVVQKNGSNLPQCGSNDDALDIQYYSGNKLVVYALLHGHASYPKLGCVLLGSGGVDIGVRDDTTKSDKMMDTRVKAVVIAKKYMELAVVEPPWLNYERKWSPKFDYDVDKEMNKVRVLKFMGS</sequence>
<organism evidence="1 2">
    <name type="scientific">Cichorium intybus</name>
    <name type="common">Chicory</name>
    <dbReference type="NCBI Taxonomy" id="13427"/>
    <lineage>
        <taxon>Eukaryota</taxon>
        <taxon>Viridiplantae</taxon>
        <taxon>Streptophyta</taxon>
        <taxon>Embryophyta</taxon>
        <taxon>Tracheophyta</taxon>
        <taxon>Spermatophyta</taxon>
        <taxon>Magnoliopsida</taxon>
        <taxon>eudicotyledons</taxon>
        <taxon>Gunneridae</taxon>
        <taxon>Pentapetalae</taxon>
        <taxon>asterids</taxon>
        <taxon>campanulids</taxon>
        <taxon>Asterales</taxon>
        <taxon>Asteraceae</taxon>
        <taxon>Cichorioideae</taxon>
        <taxon>Cichorieae</taxon>
        <taxon>Cichoriinae</taxon>
        <taxon>Cichorium</taxon>
    </lineage>
</organism>
<reference evidence="2" key="1">
    <citation type="journal article" date="2022" name="Mol. Ecol. Resour.">
        <title>The genomes of chicory, endive, great burdock and yacon provide insights into Asteraceae palaeo-polyploidization history and plant inulin production.</title>
        <authorList>
            <person name="Fan W."/>
            <person name="Wang S."/>
            <person name="Wang H."/>
            <person name="Wang A."/>
            <person name="Jiang F."/>
            <person name="Liu H."/>
            <person name="Zhao H."/>
            <person name="Xu D."/>
            <person name="Zhang Y."/>
        </authorList>
    </citation>
    <scope>NUCLEOTIDE SEQUENCE [LARGE SCALE GENOMIC DNA]</scope>
    <source>
        <strain evidence="2">cv. Punajuju</strain>
    </source>
</reference>
<gene>
    <name evidence="1" type="ORF">L2E82_02913</name>
</gene>
<protein>
    <submittedName>
        <fullName evidence="1">Uncharacterized protein</fullName>
    </submittedName>
</protein>
<evidence type="ECO:0000313" key="1">
    <source>
        <dbReference type="EMBL" id="KAI3790099.1"/>
    </source>
</evidence>
<dbReference type="Proteomes" id="UP001055811">
    <property type="component" value="Linkage Group LG01"/>
</dbReference>
<evidence type="ECO:0000313" key="2">
    <source>
        <dbReference type="Proteomes" id="UP001055811"/>
    </source>
</evidence>
<comment type="caution">
    <text evidence="1">The sequence shown here is derived from an EMBL/GenBank/DDBJ whole genome shotgun (WGS) entry which is preliminary data.</text>
</comment>
<keyword evidence="2" id="KW-1185">Reference proteome</keyword>
<reference evidence="1 2" key="2">
    <citation type="journal article" date="2022" name="Mol. Ecol. Resour.">
        <title>The genomes of chicory, endive, great burdock and yacon provide insights into Asteraceae paleo-polyploidization history and plant inulin production.</title>
        <authorList>
            <person name="Fan W."/>
            <person name="Wang S."/>
            <person name="Wang H."/>
            <person name="Wang A."/>
            <person name="Jiang F."/>
            <person name="Liu H."/>
            <person name="Zhao H."/>
            <person name="Xu D."/>
            <person name="Zhang Y."/>
        </authorList>
    </citation>
    <scope>NUCLEOTIDE SEQUENCE [LARGE SCALE GENOMIC DNA]</scope>
    <source>
        <strain evidence="2">cv. Punajuju</strain>
        <tissue evidence="1">Leaves</tissue>
    </source>
</reference>